<evidence type="ECO:0000256" key="5">
    <source>
        <dbReference type="ARBA" id="ARBA00023163"/>
    </source>
</evidence>
<dbReference type="InterPro" id="IPR005119">
    <property type="entry name" value="LysR_subst-bd"/>
</dbReference>
<dbReference type="PATRIC" id="fig|1561003.3.peg.29"/>
<evidence type="ECO:0000256" key="4">
    <source>
        <dbReference type="ARBA" id="ARBA00023159"/>
    </source>
</evidence>
<reference evidence="8" key="1">
    <citation type="submission" date="2015-11" db="EMBL/GenBank/DDBJ databases">
        <authorList>
            <person name="Seth-Smith H.M.B."/>
        </authorList>
    </citation>
    <scope>NUCLEOTIDE SEQUENCE [LARGE SCALE GENOMIC DNA]</scope>
    <source>
        <strain evidence="8">2013Ark11</strain>
    </source>
</reference>
<evidence type="ECO:0000259" key="6">
    <source>
        <dbReference type="PROSITE" id="PS50931"/>
    </source>
</evidence>
<evidence type="ECO:0000256" key="3">
    <source>
        <dbReference type="ARBA" id="ARBA00023125"/>
    </source>
</evidence>
<dbReference type="EMBL" id="LN906597">
    <property type="protein sequence ID" value="CUT16890.1"/>
    <property type="molecule type" value="Genomic_DNA"/>
</dbReference>
<dbReference type="STRING" id="1561003.Ark11_0029"/>
<dbReference type="PROSITE" id="PS50931">
    <property type="entry name" value="HTH_LYSR"/>
    <property type="match status" value="1"/>
</dbReference>
<dbReference type="Gene3D" id="1.10.10.10">
    <property type="entry name" value="Winged helix-like DNA-binding domain superfamily/Winged helix DNA-binding domain"/>
    <property type="match status" value="1"/>
</dbReference>
<dbReference type="RefSeq" id="WP_175330357.1">
    <property type="nucleotide sequence ID" value="NZ_FLSL01000084.1"/>
</dbReference>
<protein>
    <submittedName>
        <fullName evidence="7">LysR family transcriptional regulator</fullName>
    </submittedName>
</protein>
<dbReference type="GO" id="GO:0003700">
    <property type="term" value="F:DNA-binding transcription factor activity"/>
    <property type="evidence" value="ECO:0007669"/>
    <property type="project" value="InterPro"/>
</dbReference>
<evidence type="ECO:0000256" key="1">
    <source>
        <dbReference type="ARBA" id="ARBA00009437"/>
    </source>
</evidence>
<keyword evidence="3" id="KW-0238">DNA-binding</keyword>
<dbReference type="FunFam" id="1.10.10.10:FF:000001">
    <property type="entry name" value="LysR family transcriptional regulator"/>
    <property type="match status" value="1"/>
</dbReference>
<dbReference type="Gene3D" id="3.40.190.10">
    <property type="entry name" value="Periplasmic binding protein-like II"/>
    <property type="match status" value="2"/>
</dbReference>
<dbReference type="GO" id="GO:0003677">
    <property type="term" value="F:DNA binding"/>
    <property type="evidence" value="ECO:0007669"/>
    <property type="project" value="UniProtKB-KW"/>
</dbReference>
<evidence type="ECO:0000313" key="7">
    <source>
        <dbReference type="EMBL" id="CUT16890.1"/>
    </source>
</evidence>
<keyword evidence="4" id="KW-0010">Activator</keyword>
<dbReference type="Pfam" id="PF03466">
    <property type="entry name" value="LysR_substrate"/>
    <property type="match status" value="1"/>
</dbReference>
<dbReference type="PRINTS" id="PR00039">
    <property type="entry name" value="HTHLYSR"/>
</dbReference>
<dbReference type="SUPFAM" id="SSF53850">
    <property type="entry name" value="Periplasmic binding protein-like II"/>
    <property type="match status" value="1"/>
</dbReference>
<keyword evidence="5" id="KW-0804">Transcription</keyword>
<evidence type="ECO:0000313" key="8">
    <source>
        <dbReference type="Proteomes" id="UP000198651"/>
    </source>
</evidence>
<gene>
    <name evidence="7" type="ORF">Ark11_0029</name>
</gene>
<dbReference type="PANTHER" id="PTHR30346:SF26">
    <property type="entry name" value="HYDROGEN PEROXIDE-INDUCIBLE GENES ACTIVATOR"/>
    <property type="match status" value="1"/>
</dbReference>
<dbReference type="Proteomes" id="UP000198651">
    <property type="component" value="Chromosome I"/>
</dbReference>
<name>A0A0S4M2B6_9BURK</name>
<dbReference type="InterPro" id="IPR000847">
    <property type="entry name" value="LysR_HTH_N"/>
</dbReference>
<dbReference type="AlphaFoldDB" id="A0A0S4M2B6"/>
<evidence type="ECO:0000256" key="2">
    <source>
        <dbReference type="ARBA" id="ARBA00023015"/>
    </source>
</evidence>
<sequence>MTLTELRYVVALARERHFGNAAQTCFVSQPTLSIAIKKMEEELGVKLFERGSNEVTLTAIGECVIEQASRVLEEVETIKHLVKEGRDPLKGPLRLGIVHTAIPYLLLNLTLLLRQLLPTMPLVIVENSSSRLVDMLRQGEIDAVICSQPANSRGFVELRPLYDEPLMFVMPKDHRFSGRESVDVEELESEKVLLTGNSCCLRDHILQLCPAIHRIFWPGMMMNRLIDGNSLRSLYCMIVSGVGVSVFPALAVRCQNVGDDHMISVCQLRKGDDVVARRLILMWRKRFRRKEAIDAMIKTIKKVIDCNSDVHWIDEGDVNQ</sequence>
<feature type="domain" description="HTH lysR-type" evidence="6">
    <location>
        <begin position="1"/>
        <end position="58"/>
    </location>
</feature>
<keyword evidence="8" id="KW-1185">Reference proteome</keyword>
<dbReference type="PANTHER" id="PTHR30346">
    <property type="entry name" value="TRANSCRIPTIONAL DUAL REGULATOR HCAR-RELATED"/>
    <property type="match status" value="1"/>
</dbReference>
<dbReference type="InterPro" id="IPR036390">
    <property type="entry name" value="WH_DNA-bd_sf"/>
</dbReference>
<dbReference type="GO" id="GO:0032993">
    <property type="term" value="C:protein-DNA complex"/>
    <property type="evidence" value="ECO:0007669"/>
    <property type="project" value="TreeGrafter"/>
</dbReference>
<accession>A0A0S4M2B6</accession>
<organism evidence="7 8">
    <name type="scientific">Candidatus Ichthyocystis hellenicum</name>
    <dbReference type="NCBI Taxonomy" id="1561003"/>
    <lineage>
        <taxon>Bacteria</taxon>
        <taxon>Pseudomonadati</taxon>
        <taxon>Pseudomonadota</taxon>
        <taxon>Betaproteobacteria</taxon>
        <taxon>Burkholderiales</taxon>
        <taxon>Candidatus Ichthyocystis</taxon>
    </lineage>
</organism>
<proteinExistence type="inferred from homology"/>
<dbReference type="SUPFAM" id="SSF46785">
    <property type="entry name" value="Winged helix' DNA-binding domain"/>
    <property type="match status" value="1"/>
</dbReference>
<dbReference type="InterPro" id="IPR036388">
    <property type="entry name" value="WH-like_DNA-bd_sf"/>
</dbReference>
<keyword evidence="2" id="KW-0805">Transcription regulation</keyword>
<dbReference type="Pfam" id="PF00126">
    <property type="entry name" value="HTH_1"/>
    <property type="match status" value="1"/>
</dbReference>
<comment type="similarity">
    <text evidence="1">Belongs to the LysR transcriptional regulatory family.</text>
</comment>